<dbReference type="InterPro" id="IPR042070">
    <property type="entry name" value="PucR_C-HTH_sf"/>
</dbReference>
<dbReference type="OrthoDB" id="3663486at2"/>
<accession>B2HD11</accession>
<dbReference type="Gene3D" id="1.10.10.2840">
    <property type="entry name" value="PucR C-terminal helix-turn-helix domain"/>
    <property type="match status" value="1"/>
</dbReference>
<reference evidence="4 5" key="1">
    <citation type="journal article" date="2008" name="Genome Res.">
        <title>Insights from the complete genome sequence of Mycobacterium marinum on the evolution of Mycobacterium tuberculosis.</title>
        <authorList>
            <person name="Stinear T.P."/>
            <person name="Seemann T."/>
            <person name="Harrison P.F."/>
            <person name="Jenkin G.A."/>
            <person name="Davies J.K."/>
            <person name="Johnson P.D."/>
            <person name="Abdellah Z."/>
            <person name="Arrowsmith C."/>
            <person name="Chillingworth T."/>
            <person name="Churcher C."/>
            <person name="Clarke K."/>
            <person name="Cronin A."/>
            <person name="Davis P."/>
            <person name="Goodhead I."/>
            <person name="Holroyd N."/>
            <person name="Jagels K."/>
            <person name="Lord A."/>
            <person name="Moule S."/>
            <person name="Mungall K."/>
            <person name="Norbertczak H."/>
            <person name="Quail M.A."/>
            <person name="Rabbinowitsch E."/>
            <person name="Walker D."/>
            <person name="White B."/>
            <person name="Whitehead S."/>
            <person name="Small P.L."/>
            <person name="Brosch R."/>
            <person name="Ramakrishnan L."/>
            <person name="Fischbach M.A."/>
            <person name="Parkhill J."/>
            <person name="Cole S.T."/>
        </authorList>
    </citation>
    <scope>NUCLEOTIDE SEQUENCE [LARGE SCALE GENOMIC DNA]</scope>
    <source>
        <strain evidence="5">ATCC BAA-535 / M</strain>
    </source>
</reference>
<evidence type="ECO:0000256" key="1">
    <source>
        <dbReference type="ARBA" id="ARBA00006754"/>
    </source>
</evidence>
<keyword evidence="5" id="KW-1185">Reference proteome</keyword>
<name>B2HD11_MYCMM</name>
<evidence type="ECO:0000259" key="3">
    <source>
        <dbReference type="Pfam" id="PF17853"/>
    </source>
</evidence>
<evidence type="ECO:0000313" key="4">
    <source>
        <dbReference type="EMBL" id="ACC39583.1"/>
    </source>
</evidence>
<dbReference type="PANTHER" id="PTHR33744">
    <property type="entry name" value="CARBOHYDRATE DIACID REGULATOR"/>
    <property type="match status" value="1"/>
</dbReference>
<dbReference type="RefSeq" id="WP_012393011.1">
    <property type="nucleotide sequence ID" value="NC_010612.1"/>
</dbReference>
<feature type="domain" description="PucR C-terminal helix-turn-helix" evidence="2">
    <location>
        <begin position="341"/>
        <end position="395"/>
    </location>
</feature>
<organism evidence="4 5">
    <name type="scientific">Mycobacterium marinum (strain ATCC BAA-535 / M)</name>
    <dbReference type="NCBI Taxonomy" id="216594"/>
    <lineage>
        <taxon>Bacteria</taxon>
        <taxon>Bacillati</taxon>
        <taxon>Actinomycetota</taxon>
        <taxon>Actinomycetes</taxon>
        <taxon>Mycobacteriales</taxon>
        <taxon>Mycobacteriaceae</taxon>
        <taxon>Mycobacterium</taxon>
        <taxon>Mycobacterium ulcerans group</taxon>
    </lineage>
</organism>
<dbReference type="eggNOG" id="COG2508">
    <property type="taxonomic scope" value="Bacteria"/>
</dbReference>
<evidence type="ECO:0008006" key="6">
    <source>
        <dbReference type="Google" id="ProtNLM"/>
    </source>
</evidence>
<protein>
    <recommendedName>
        <fullName evidence="6">Transcriptional regulator</fullName>
    </recommendedName>
</protein>
<dbReference type="EMBL" id="CP000854">
    <property type="protein sequence ID" value="ACC39583.1"/>
    <property type="molecule type" value="Genomic_DNA"/>
</dbReference>
<evidence type="ECO:0000259" key="2">
    <source>
        <dbReference type="Pfam" id="PF13556"/>
    </source>
</evidence>
<dbReference type="HOGENOM" id="CLU_051160_0_0_11"/>
<dbReference type="AlphaFoldDB" id="B2HD11"/>
<dbReference type="PANTHER" id="PTHR33744:SF1">
    <property type="entry name" value="DNA-BINDING TRANSCRIPTIONAL ACTIVATOR ADER"/>
    <property type="match status" value="1"/>
</dbReference>
<dbReference type="InterPro" id="IPR041522">
    <property type="entry name" value="CdaR_GGDEF"/>
</dbReference>
<dbReference type="STRING" id="216594.MMAR_1127"/>
<dbReference type="InterPro" id="IPR051448">
    <property type="entry name" value="CdaR-like_regulators"/>
</dbReference>
<sequence>MLWQGPSPRVGELIRQGAKAVLDGSQQWLDEYDRVTMAANPAIADDPVLAEATRRSIRSSLIHWAAANVSNPGAPVAPNLGPEPLSIARDMVRRGLDPFTFRIAQTVGWRLWMGVAFGLTSDPDELRELFEVTYRSISEFVEATSAGIAAQMQRERDELARGTHAERREVTALILDGAPISRQRAEARLGYALNRTHTAAVIWSDEPDGDLNRLDRVVDAFGRAADFARPLTVIAGAATRWVWVANAANATLDVEQVEQAVRDVPGARIAIGAAATGIEGFRRSHLEALTTQRMVAGLNSRQRVALFADIQLIALIAQNPEAANDFIKNTLGDFESAGAELHKTVLTFVNEQCSIGRTTKVLYTHRNTLLRRLDRAQQLLPRPLDHSSVHVAVALEALQWRGNPPA</sequence>
<comment type="similarity">
    <text evidence="1">Belongs to the CdaR family.</text>
</comment>
<dbReference type="Pfam" id="PF13556">
    <property type="entry name" value="HTH_30"/>
    <property type="match status" value="1"/>
</dbReference>
<feature type="domain" description="CdaR GGDEF-like" evidence="3">
    <location>
        <begin position="183"/>
        <end position="294"/>
    </location>
</feature>
<evidence type="ECO:0000313" key="5">
    <source>
        <dbReference type="Proteomes" id="UP000001190"/>
    </source>
</evidence>
<gene>
    <name evidence="4" type="ordered locus">MMAR_1127</name>
</gene>
<proteinExistence type="inferred from homology"/>
<dbReference type="Proteomes" id="UP000001190">
    <property type="component" value="Chromosome"/>
</dbReference>
<dbReference type="InterPro" id="IPR025736">
    <property type="entry name" value="PucR_C-HTH_dom"/>
</dbReference>
<dbReference type="Pfam" id="PF17853">
    <property type="entry name" value="GGDEF_2"/>
    <property type="match status" value="1"/>
</dbReference>
<dbReference type="KEGG" id="mmi:MMAR_1127"/>